<name>A0AAE0YRK7_9GAST</name>
<evidence type="ECO:0000313" key="3">
    <source>
        <dbReference type="Proteomes" id="UP001283361"/>
    </source>
</evidence>
<comment type="caution">
    <text evidence="2">The sequence shown here is derived from an EMBL/GenBank/DDBJ whole genome shotgun (WGS) entry which is preliminary data.</text>
</comment>
<sequence>MADLINFWFRVCQLPAQSWEFIYPCVASTARSPEFPPHKVRNQDRLGLRAWPEEPGDPPGLAGTSVDQPGLHVGKYVRKTTAITTRTQDVSSFTAVGAARLTTSVCKSNQIFIESPKPLYIAAVQDNDRGHVIFSTLLVYQRFDMGRRPSRKNVKWMPPTVGDWAEGKHRDTNYFMYLVLATLPRWNASTGLEVFYHWYYGGNEHTGGKIWDNAGQKYKGGERVVIQGTHGGDERKKVDVHLLVIGQGETITSVAEFQQLSKKLNKSDTRWTPPRDQRHGGDWGEQPKLKMLEFE</sequence>
<evidence type="ECO:0000256" key="1">
    <source>
        <dbReference type="SAM" id="MobiDB-lite"/>
    </source>
</evidence>
<reference evidence="2" key="1">
    <citation type="journal article" date="2023" name="G3 (Bethesda)">
        <title>A reference genome for the long-term kleptoplast-retaining sea slug Elysia crispata morphotype clarki.</title>
        <authorList>
            <person name="Eastman K.E."/>
            <person name="Pendleton A.L."/>
            <person name="Shaikh M.A."/>
            <person name="Suttiyut T."/>
            <person name="Ogas R."/>
            <person name="Tomko P."/>
            <person name="Gavelis G."/>
            <person name="Widhalm J.R."/>
            <person name="Wisecaver J.H."/>
        </authorList>
    </citation>
    <scope>NUCLEOTIDE SEQUENCE</scope>
    <source>
        <strain evidence="2">ECLA1</strain>
    </source>
</reference>
<protein>
    <submittedName>
        <fullName evidence="2">Uncharacterized protein</fullName>
    </submittedName>
</protein>
<evidence type="ECO:0000313" key="2">
    <source>
        <dbReference type="EMBL" id="KAK3755352.1"/>
    </source>
</evidence>
<organism evidence="2 3">
    <name type="scientific">Elysia crispata</name>
    <name type="common">lettuce slug</name>
    <dbReference type="NCBI Taxonomy" id="231223"/>
    <lineage>
        <taxon>Eukaryota</taxon>
        <taxon>Metazoa</taxon>
        <taxon>Spiralia</taxon>
        <taxon>Lophotrochozoa</taxon>
        <taxon>Mollusca</taxon>
        <taxon>Gastropoda</taxon>
        <taxon>Heterobranchia</taxon>
        <taxon>Euthyneura</taxon>
        <taxon>Panpulmonata</taxon>
        <taxon>Sacoglossa</taxon>
        <taxon>Placobranchoidea</taxon>
        <taxon>Plakobranchidae</taxon>
        <taxon>Elysia</taxon>
    </lineage>
</organism>
<feature type="region of interest" description="Disordered" evidence="1">
    <location>
        <begin position="265"/>
        <end position="288"/>
    </location>
</feature>
<gene>
    <name evidence="2" type="ORF">RRG08_026082</name>
</gene>
<proteinExistence type="predicted"/>
<dbReference type="EMBL" id="JAWDGP010005602">
    <property type="protein sequence ID" value="KAK3755352.1"/>
    <property type="molecule type" value="Genomic_DNA"/>
</dbReference>
<accession>A0AAE0YRK7</accession>
<keyword evidence="3" id="KW-1185">Reference proteome</keyword>
<dbReference type="Proteomes" id="UP001283361">
    <property type="component" value="Unassembled WGS sequence"/>
</dbReference>
<dbReference type="AlphaFoldDB" id="A0AAE0YRK7"/>